<comment type="caution">
    <text evidence="5">The sequence shown here is derived from an EMBL/GenBank/DDBJ whole genome shotgun (WGS) entry which is preliminary data.</text>
</comment>
<dbReference type="InterPro" id="IPR002674">
    <property type="entry name" value="Ribosomal_eL43"/>
</dbReference>
<dbReference type="SUPFAM" id="SSF57829">
    <property type="entry name" value="Zn-binding ribosomal proteins"/>
    <property type="match status" value="1"/>
</dbReference>
<dbReference type="HAMAP" id="MF_00327">
    <property type="entry name" value="Ribosomal_eL43"/>
    <property type="match status" value="1"/>
</dbReference>
<comment type="similarity">
    <text evidence="1">Belongs to the eukaryotic ribosomal protein eL43 family.</text>
</comment>
<dbReference type="PANTHER" id="PTHR48129:SF1">
    <property type="entry name" value="LARGE RIBOSOMAL SUBUNIT PROTEIN EL43"/>
    <property type="match status" value="1"/>
</dbReference>
<dbReference type="InterPro" id="IPR050522">
    <property type="entry name" value="Ribosomal_protein_eL43"/>
</dbReference>
<dbReference type="Proteomes" id="UP000788993">
    <property type="component" value="Unassembled WGS sequence"/>
</dbReference>
<dbReference type="PANTHER" id="PTHR48129">
    <property type="entry name" value="60S RIBOSOMAL PROTEIN L37A"/>
    <property type="match status" value="1"/>
</dbReference>
<reference evidence="5" key="2">
    <citation type="submission" date="2021-01" db="EMBL/GenBank/DDBJ databases">
        <authorList>
            <person name="Schikora-Tamarit M.A."/>
        </authorList>
    </citation>
    <scope>NUCLEOTIDE SEQUENCE</scope>
    <source>
        <strain evidence="5">NCAIM Y.01608</strain>
    </source>
</reference>
<dbReference type="FunFam" id="2.20.25.30:FF:000002">
    <property type="entry name" value="60S ribosomal protein L37a"/>
    <property type="match status" value="1"/>
</dbReference>
<evidence type="ECO:0000256" key="2">
    <source>
        <dbReference type="ARBA" id="ARBA00022833"/>
    </source>
</evidence>
<dbReference type="InterPro" id="IPR011332">
    <property type="entry name" value="Ribosomal_zn-bd"/>
</dbReference>
<evidence type="ECO:0000313" key="6">
    <source>
        <dbReference type="Proteomes" id="UP000788993"/>
    </source>
</evidence>
<keyword evidence="2" id="KW-0862">Zinc</keyword>
<dbReference type="InterPro" id="IPR011331">
    <property type="entry name" value="Ribosomal_eL37/eL43"/>
</dbReference>
<dbReference type="NCBIfam" id="NF003058">
    <property type="entry name" value="PRK03976.1"/>
    <property type="match status" value="1"/>
</dbReference>
<name>A0A9P8NT27_9ASCO</name>
<keyword evidence="6" id="KW-1185">Reference proteome</keyword>
<accession>A0A9P8NT27</accession>
<keyword evidence="4" id="KW-0687">Ribonucleoprotein</keyword>
<dbReference type="AlphaFoldDB" id="A0A9P8NT27"/>
<keyword evidence="3" id="KW-0689">Ribosomal protein</keyword>
<organism evidence="5 6">
    <name type="scientific">Ogataea polymorpha</name>
    <dbReference type="NCBI Taxonomy" id="460523"/>
    <lineage>
        <taxon>Eukaryota</taxon>
        <taxon>Fungi</taxon>
        <taxon>Dikarya</taxon>
        <taxon>Ascomycota</taxon>
        <taxon>Saccharomycotina</taxon>
        <taxon>Pichiomycetes</taxon>
        <taxon>Pichiales</taxon>
        <taxon>Pichiaceae</taxon>
        <taxon>Ogataea</taxon>
    </lineage>
</organism>
<proteinExistence type="inferred from homology"/>
<dbReference type="GO" id="GO:1990904">
    <property type="term" value="C:ribonucleoprotein complex"/>
    <property type="evidence" value="ECO:0007669"/>
    <property type="project" value="UniProtKB-KW"/>
</dbReference>
<evidence type="ECO:0000256" key="1">
    <source>
        <dbReference type="ARBA" id="ARBA00008672"/>
    </source>
</evidence>
<dbReference type="GO" id="GO:0005840">
    <property type="term" value="C:ribosome"/>
    <property type="evidence" value="ECO:0007669"/>
    <property type="project" value="UniProtKB-KW"/>
</dbReference>
<evidence type="ECO:0000313" key="5">
    <source>
        <dbReference type="EMBL" id="KAH3658721.1"/>
    </source>
</evidence>
<reference evidence="5" key="1">
    <citation type="journal article" date="2021" name="Open Biol.">
        <title>Shared evolutionary footprints suggest mitochondrial oxidative damage underlies multiple complex I losses in fungi.</title>
        <authorList>
            <person name="Schikora-Tamarit M.A."/>
            <person name="Marcet-Houben M."/>
            <person name="Nosek J."/>
            <person name="Gabaldon T."/>
        </authorList>
    </citation>
    <scope>NUCLEOTIDE SEQUENCE</scope>
    <source>
        <strain evidence="5">NCAIM Y.01608</strain>
    </source>
</reference>
<dbReference type="GO" id="GO:0003735">
    <property type="term" value="F:structural constituent of ribosome"/>
    <property type="evidence" value="ECO:0007669"/>
    <property type="project" value="InterPro"/>
</dbReference>
<gene>
    <name evidence="5" type="ORF">OGATHE_006445</name>
</gene>
<sequence length="206" mass="21563">MSAPGRRHGFSFSSSRDSCVIGWPSYDATWFMSSPVVCVKIGTEVCSGPGVGCSFVLSSKATAFDSDDPMMNSTSESESDSSLLDSSIAAFCAGSSSAPSFASIVVSVCCASLSSADPTKKVGITGKYGVRYGSSLRRQCKKLEVQQHSTYDCSFCGKKTVKRGAAGIWTCKSCKKTVAGGAYTVSTAAAATIRSTIRRLRELAEA</sequence>
<evidence type="ECO:0000256" key="3">
    <source>
        <dbReference type="ARBA" id="ARBA00022980"/>
    </source>
</evidence>
<dbReference type="GO" id="GO:0006412">
    <property type="term" value="P:translation"/>
    <property type="evidence" value="ECO:0007669"/>
    <property type="project" value="InterPro"/>
</dbReference>
<protein>
    <recommendedName>
        <fullName evidence="7">60S ribosomal protein L43</fullName>
    </recommendedName>
</protein>
<dbReference type="EMBL" id="JAEUBD010001571">
    <property type="protein sequence ID" value="KAH3658721.1"/>
    <property type="molecule type" value="Genomic_DNA"/>
</dbReference>
<dbReference type="NCBIfam" id="TIGR00280">
    <property type="entry name" value="eL43_euk_arch"/>
    <property type="match status" value="1"/>
</dbReference>
<evidence type="ECO:0008006" key="7">
    <source>
        <dbReference type="Google" id="ProtNLM"/>
    </source>
</evidence>
<dbReference type="Pfam" id="PF01780">
    <property type="entry name" value="Ribosomal_L37ae"/>
    <property type="match status" value="1"/>
</dbReference>
<evidence type="ECO:0000256" key="4">
    <source>
        <dbReference type="ARBA" id="ARBA00023274"/>
    </source>
</evidence>
<dbReference type="Gene3D" id="2.20.25.30">
    <property type="match status" value="1"/>
</dbReference>